<comment type="caution">
    <text evidence="2">The sequence shown here is derived from an EMBL/GenBank/DDBJ whole genome shotgun (WGS) entry which is preliminary data.</text>
</comment>
<dbReference type="Proteomes" id="UP000281955">
    <property type="component" value="Unassembled WGS sequence"/>
</dbReference>
<dbReference type="InterPro" id="IPR045596">
    <property type="entry name" value="DUF6459"/>
</dbReference>
<feature type="region of interest" description="Disordered" evidence="1">
    <location>
        <begin position="132"/>
        <end position="154"/>
    </location>
</feature>
<gene>
    <name evidence="2" type="ORF">CLV35_2824</name>
</gene>
<name>A0A420XMS9_9ACTN</name>
<dbReference type="InParanoid" id="A0A420XMS9"/>
<organism evidence="2 3">
    <name type="scientific">Motilibacter peucedani</name>
    <dbReference type="NCBI Taxonomy" id="598650"/>
    <lineage>
        <taxon>Bacteria</taxon>
        <taxon>Bacillati</taxon>
        <taxon>Actinomycetota</taxon>
        <taxon>Actinomycetes</taxon>
        <taxon>Motilibacterales</taxon>
        <taxon>Motilibacteraceae</taxon>
        <taxon>Motilibacter</taxon>
    </lineage>
</organism>
<feature type="compositionally biased region" description="Low complexity" evidence="1">
    <location>
        <begin position="132"/>
        <end position="152"/>
    </location>
</feature>
<reference evidence="2 3" key="1">
    <citation type="submission" date="2018-10" db="EMBL/GenBank/DDBJ databases">
        <title>Genomic Encyclopedia of Archaeal and Bacterial Type Strains, Phase II (KMG-II): from individual species to whole genera.</title>
        <authorList>
            <person name="Goeker M."/>
        </authorList>
    </citation>
    <scope>NUCLEOTIDE SEQUENCE [LARGE SCALE GENOMIC DNA]</scope>
    <source>
        <strain evidence="2 3">RP-AC37</strain>
    </source>
</reference>
<evidence type="ECO:0000313" key="3">
    <source>
        <dbReference type="Proteomes" id="UP000281955"/>
    </source>
</evidence>
<dbReference type="AlphaFoldDB" id="A0A420XMS9"/>
<accession>A0A420XMS9</accession>
<evidence type="ECO:0000256" key="1">
    <source>
        <dbReference type="SAM" id="MobiDB-lite"/>
    </source>
</evidence>
<sequence>MPTATLPAPRRAAAPLVLVPAPRAEAPFDPVLPVVPEPRRGSHDAVQDPLPLTFTLPSGLPAAPVVERLRVVDDEDGWGPRTTPRADLPDPGPWAQRLAQAVLEAQAGHRPAGQLVRWLREDLAAELRRRSALAARSTGTPTTPGVPGVAAGSGRAPVRVRSVHVSEPADGVAEVSAVATRAGRALAVAMRLEGLNGRWLCTSFDVLEPGSAYAAGLEDQLPAASAG</sequence>
<dbReference type="Pfam" id="PF20060">
    <property type="entry name" value="DUF6459"/>
    <property type="match status" value="1"/>
</dbReference>
<proteinExistence type="predicted"/>
<evidence type="ECO:0000313" key="2">
    <source>
        <dbReference type="EMBL" id="RKS72577.1"/>
    </source>
</evidence>
<dbReference type="RefSeq" id="WP_121194101.1">
    <property type="nucleotide sequence ID" value="NZ_RBWV01000013.1"/>
</dbReference>
<protein>
    <submittedName>
        <fullName evidence="2">Uncharacterized protein</fullName>
    </submittedName>
</protein>
<dbReference type="EMBL" id="RBWV01000013">
    <property type="protein sequence ID" value="RKS72577.1"/>
    <property type="molecule type" value="Genomic_DNA"/>
</dbReference>
<keyword evidence="3" id="KW-1185">Reference proteome</keyword>
<dbReference type="OrthoDB" id="3266345at2"/>